<name>A0A8J4R283_9ROSI</name>
<evidence type="ECO:0000313" key="1">
    <source>
        <dbReference type="EMBL" id="KAF3957109.1"/>
    </source>
</evidence>
<protein>
    <submittedName>
        <fullName evidence="1">Uncharacterized protein</fullName>
    </submittedName>
</protein>
<organism evidence="1 2">
    <name type="scientific">Castanea mollissima</name>
    <name type="common">Chinese chestnut</name>
    <dbReference type="NCBI Taxonomy" id="60419"/>
    <lineage>
        <taxon>Eukaryota</taxon>
        <taxon>Viridiplantae</taxon>
        <taxon>Streptophyta</taxon>
        <taxon>Embryophyta</taxon>
        <taxon>Tracheophyta</taxon>
        <taxon>Spermatophyta</taxon>
        <taxon>Magnoliopsida</taxon>
        <taxon>eudicotyledons</taxon>
        <taxon>Gunneridae</taxon>
        <taxon>Pentapetalae</taxon>
        <taxon>rosids</taxon>
        <taxon>fabids</taxon>
        <taxon>Fagales</taxon>
        <taxon>Fagaceae</taxon>
        <taxon>Castanea</taxon>
    </lineage>
</organism>
<reference evidence="1" key="1">
    <citation type="submission" date="2020-03" db="EMBL/GenBank/DDBJ databases">
        <title>Castanea mollissima Vanexum genome sequencing.</title>
        <authorList>
            <person name="Staton M."/>
        </authorList>
    </citation>
    <scope>NUCLEOTIDE SEQUENCE</scope>
    <source>
        <tissue evidence="1">Leaf</tissue>
    </source>
</reference>
<comment type="caution">
    <text evidence="1">The sequence shown here is derived from an EMBL/GenBank/DDBJ whole genome shotgun (WGS) entry which is preliminary data.</text>
</comment>
<accession>A0A8J4R283</accession>
<keyword evidence="2" id="KW-1185">Reference proteome</keyword>
<dbReference type="AlphaFoldDB" id="A0A8J4R283"/>
<proteinExistence type="predicted"/>
<gene>
    <name evidence="1" type="ORF">CMV_017845</name>
</gene>
<sequence length="184" mass="20295">MVLGISSVDAGMLSALVELVLSERLGDCCVVNGSGNFLLVSKLWPDTIIPGWETTLLLFIVKPEEMMPVQFLVVLWILRKLFTVEILMQTQDILLAELSENFGVPFSRLDIQEVVQSIFCHLVLVALLSCPSDCKGVSKWRCAGVQHSVPKENKSANMQLVRALNALVLRLSLEARIKNASDSA</sequence>
<dbReference type="Proteomes" id="UP000737018">
    <property type="component" value="Unassembled WGS sequence"/>
</dbReference>
<evidence type="ECO:0000313" key="2">
    <source>
        <dbReference type="Proteomes" id="UP000737018"/>
    </source>
</evidence>
<dbReference type="EMBL" id="JRKL02002911">
    <property type="protein sequence ID" value="KAF3957109.1"/>
    <property type="molecule type" value="Genomic_DNA"/>
</dbReference>